<evidence type="ECO:0008006" key="4">
    <source>
        <dbReference type="Google" id="ProtNLM"/>
    </source>
</evidence>
<dbReference type="AlphaFoldDB" id="A0A502JJU0"/>
<reference evidence="2 3" key="1">
    <citation type="submission" date="2019-01" db="EMBL/GenBank/DDBJ databases">
        <title>Comparative genomic analysis identifies haemin-independent Haemophilus haemolyticus: a formal re-classification of Haemophilus intermedius.</title>
        <authorList>
            <person name="Harris T.M."/>
            <person name="Price E.P."/>
            <person name="Sarovich D.S."/>
            <person name="Norskov-Lauritsen N."/>
            <person name="Beissbarth J."/>
            <person name="Chang A.B."/>
            <person name="Smith-Vaughan H.C."/>
        </authorList>
    </citation>
    <scope>NUCLEOTIDE SEQUENCE [LARGE SCALE GENOMIC DNA]</scope>
    <source>
        <strain evidence="2 3">PN24</strain>
    </source>
</reference>
<name>A0A502JJU0_HAEHA</name>
<dbReference type="Proteomes" id="UP000317926">
    <property type="component" value="Unassembled WGS sequence"/>
</dbReference>
<gene>
    <name evidence="2" type="ORF">EUX55_05090</name>
</gene>
<comment type="caution">
    <text evidence="2">The sequence shown here is derived from an EMBL/GenBank/DDBJ whole genome shotgun (WGS) entry which is preliminary data.</text>
</comment>
<evidence type="ECO:0000313" key="2">
    <source>
        <dbReference type="EMBL" id="TPG99697.1"/>
    </source>
</evidence>
<evidence type="ECO:0000313" key="3">
    <source>
        <dbReference type="Proteomes" id="UP000317926"/>
    </source>
</evidence>
<feature type="signal peptide" evidence="1">
    <location>
        <begin position="1"/>
        <end position="22"/>
    </location>
</feature>
<organism evidence="2 3">
    <name type="scientific">Haemophilus haemolyticus</name>
    <dbReference type="NCBI Taxonomy" id="726"/>
    <lineage>
        <taxon>Bacteria</taxon>
        <taxon>Pseudomonadati</taxon>
        <taxon>Pseudomonadota</taxon>
        <taxon>Gammaproteobacteria</taxon>
        <taxon>Pasteurellales</taxon>
        <taxon>Pasteurellaceae</taxon>
        <taxon>Haemophilus</taxon>
    </lineage>
</organism>
<proteinExistence type="predicted"/>
<feature type="chain" id="PRO_5021233199" description="Lipoprotein" evidence="1">
    <location>
        <begin position="23"/>
        <end position="190"/>
    </location>
</feature>
<dbReference type="EMBL" id="SDPK01000021">
    <property type="protein sequence ID" value="TPG99697.1"/>
    <property type="molecule type" value="Genomic_DNA"/>
</dbReference>
<keyword evidence="1" id="KW-0732">Signal</keyword>
<evidence type="ECO:0000256" key="1">
    <source>
        <dbReference type="SAM" id="SignalP"/>
    </source>
</evidence>
<dbReference type="PROSITE" id="PS51257">
    <property type="entry name" value="PROKAR_LIPOPROTEIN"/>
    <property type="match status" value="1"/>
</dbReference>
<sequence length="190" mass="22424">MKNIFITLLSLLLFSCSTTPHWQPIFDQYSNSIQQENMKYNGKIEEIFLKAEDELKTSNTYATNEEIKMLDIIQRHIYHAIQLARQDIHNYPLQNGFTKTYKRYELLKQRKITFSQAVKLSKYDQEQTEIAMNSAQQSIITQERARWDRMTQNIGKGLGKTERQVQMQENNVRTTCYKFAGEVICDSKSY</sequence>
<accession>A0A502JJU0</accession>
<protein>
    <recommendedName>
        <fullName evidence="4">Lipoprotein</fullName>
    </recommendedName>
</protein>
<dbReference type="RefSeq" id="WP_140519615.1">
    <property type="nucleotide sequence ID" value="NZ_JACBKC010000021.1"/>
</dbReference>